<protein>
    <recommendedName>
        <fullName evidence="2">SET domain-containing protein</fullName>
    </recommendedName>
</protein>
<comment type="caution">
    <text evidence="3">The sequence shown here is derived from an EMBL/GenBank/DDBJ whole genome shotgun (WGS) entry which is preliminary data.</text>
</comment>
<proteinExistence type="predicted"/>
<dbReference type="SUPFAM" id="SSF82199">
    <property type="entry name" value="SET domain"/>
    <property type="match status" value="1"/>
</dbReference>
<accession>A0ABD3P1T8</accession>
<dbReference type="InterPro" id="IPR001214">
    <property type="entry name" value="SET_dom"/>
</dbReference>
<evidence type="ECO:0000256" key="1">
    <source>
        <dbReference type="SAM" id="MobiDB-lite"/>
    </source>
</evidence>
<name>A0ABD3P1T8_9STRA</name>
<keyword evidence="4" id="KW-1185">Reference proteome</keyword>
<evidence type="ECO:0000259" key="2">
    <source>
        <dbReference type="PROSITE" id="PS50280"/>
    </source>
</evidence>
<dbReference type="Proteomes" id="UP001516023">
    <property type="component" value="Unassembled WGS sequence"/>
</dbReference>
<feature type="domain" description="SET" evidence="2">
    <location>
        <begin position="108"/>
        <end position="397"/>
    </location>
</feature>
<dbReference type="CDD" id="cd10527">
    <property type="entry name" value="SET_LSMT"/>
    <property type="match status" value="1"/>
</dbReference>
<reference evidence="3 4" key="1">
    <citation type="journal article" date="2020" name="G3 (Bethesda)">
        <title>Improved Reference Genome for Cyclotella cryptica CCMP332, a Model for Cell Wall Morphogenesis, Salinity Adaptation, and Lipid Production in Diatoms (Bacillariophyta).</title>
        <authorList>
            <person name="Roberts W.R."/>
            <person name="Downey K.M."/>
            <person name="Ruck E.C."/>
            <person name="Traller J.C."/>
            <person name="Alverson A.J."/>
        </authorList>
    </citation>
    <scope>NUCLEOTIDE SEQUENCE [LARGE SCALE GENOMIC DNA]</scope>
    <source>
        <strain evidence="3 4">CCMP332</strain>
    </source>
</reference>
<dbReference type="Pfam" id="PF00856">
    <property type="entry name" value="SET"/>
    <property type="match status" value="1"/>
</dbReference>
<dbReference type="AlphaFoldDB" id="A0ABD3P1T8"/>
<evidence type="ECO:0000313" key="4">
    <source>
        <dbReference type="Proteomes" id="UP001516023"/>
    </source>
</evidence>
<dbReference type="EMBL" id="JABMIG020000307">
    <property type="protein sequence ID" value="KAL3781748.1"/>
    <property type="molecule type" value="Genomic_DNA"/>
</dbReference>
<evidence type="ECO:0000313" key="3">
    <source>
        <dbReference type="EMBL" id="KAL3781748.1"/>
    </source>
</evidence>
<dbReference type="PROSITE" id="PS50280">
    <property type="entry name" value="SET"/>
    <property type="match status" value="1"/>
</dbReference>
<feature type="region of interest" description="Disordered" evidence="1">
    <location>
        <begin position="54"/>
        <end position="89"/>
    </location>
</feature>
<organism evidence="3 4">
    <name type="scientific">Cyclotella cryptica</name>
    <dbReference type="NCBI Taxonomy" id="29204"/>
    <lineage>
        <taxon>Eukaryota</taxon>
        <taxon>Sar</taxon>
        <taxon>Stramenopiles</taxon>
        <taxon>Ochrophyta</taxon>
        <taxon>Bacillariophyta</taxon>
        <taxon>Coscinodiscophyceae</taxon>
        <taxon>Thalassiosirophycidae</taxon>
        <taxon>Stephanodiscales</taxon>
        <taxon>Stephanodiscaceae</taxon>
        <taxon>Cyclotella</taxon>
    </lineage>
</organism>
<dbReference type="InterPro" id="IPR046341">
    <property type="entry name" value="SET_dom_sf"/>
</dbReference>
<dbReference type="Gene3D" id="3.90.1410.10">
    <property type="entry name" value="set domain protein methyltransferase, domain 1"/>
    <property type="match status" value="1"/>
</dbReference>
<sequence length="676" mass="74735">MKWLCYCVISIIANIKIGHGGIIILCTAFNSAPLRAPHQSTFQLVRPRRILHGSTPTAKSHSIASPSSLMSHQSSVEDPSQAQKECDHPHTRLWSSALNKSPNSHVHPSIELVIRPPSEGGTGIVAINDIPANTIVMSLRLEEVDMIDATSILDSYKLHSKQDDAVFNMLVEMWEKDLKPVKKSGEETQEGKRLAVLAGIVAHLQLSRYKDLSSSVTSPVEEGFALDESRRLGAFLDAMPLLPQHSTEVNRHPFPTHFLFWTDDEIEILLQGTIAQTKAREVRAGVGLIVREWSKSFLKEHSATVLQADILNAIFSAFASVLSRSFGDAAGRDLDGKGRMLVPMVDMLNHDSENPNVSWKWHVGVGDEEMIVEGKGDIAVTTLRDIRKGEELCKCYGWRPAWDIASSYGFAPRLVKERWECSVIPLFPAILDLAPDVISTPINNARGGASLDLLLEVNYGPLVQAVVAAVDASVEIKSKMNLNDDLANNSQMPIANDSDRPHQLNRLEVLSLFRPPPPQTVDAYPFPRRQPVVVVGTKIASDTDSHNLDYHRLAIKSILPAFRAAASAISQLRHNHENNISSPIEASKMAIAAASIDRNTDWDIPALCLISHGIDERIHTLLQDGKNAEMWLEKVASINSSEDRQSRVYVSRHGRDAELRVLECLRNEVAELNVKS</sequence>
<feature type="compositionally biased region" description="Polar residues" evidence="1">
    <location>
        <begin position="54"/>
        <end position="83"/>
    </location>
</feature>
<dbReference type="PANTHER" id="PTHR13271:SF34">
    <property type="entry name" value="N-LYSINE METHYLTRANSFERASE SETD6"/>
    <property type="match status" value="1"/>
</dbReference>
<dbReference type="InterPro" id="IPR050600">
    <property type="entry name" value="SETD3_SETD6_MTase"/>
</dbReference>
<dbReference type="PANTHER" id="PTHR13271">
    <property type="entry name" value="UNCHARACTERIZED PUTATIVE METHYLTRANSFERASE"/>
    <property type="match status" value="1"/>
</dbReference>
<gene>
    <name evidence="3" type="ORF">HJC23_004847</name>
</gene>